<evidence type="ECO:0000256" key="1">
    <source>
        <dbReference type="SAM" id="Phobius"/>
    </source>
</evidence>
<feature type="transmembrane region" description="Helical" evidence="1">
    <location>
        <begin position="7"/>
        <end position="28"/>
    </location>
</feature>
<evidence type="ECO:0000313" key="3">
    <source>
        <dbReference type="Proteomes" id="UP001623041"/>
    </source>
</evidence>
<accession>A0ABW8RIC1</accession>
<keyword evidence="1" id="KW-1133">Transmembrane helix</keyword>
<reference evidence="2 3" key="1">
    <citation type="submission" date="2024-11" db="EMBL/GenBank/DDBJ databases">
        <authorList>
            <person name="Lucas J.A."/>
        </authorList>
    </citation>
    <scope>NUCLEOTIDE SEQUENCE [LARGE SCALE GENOMIC DNA]</scope>
    <source>
        <strain evidence="2 3">Z 5.4</strain>
    </source>
</reference>
<proteinExistence type="predicted"/>
<keyword evidence="3" id="KW-1185">Reference proteome</keyword>
<organism evidence="2 3">
    <name type="scientific">Bacillus salipaludis</name>
    <dbReference type="NCBI Taxonomy" id="2547811"/>
    <lineage>
        <taxon>Bacteria</taxon>
        <taxon>Bacillati</taxon>
        <taxon>Bacillota</taxon>
        <taxon>Bacilli</taxon>
        <taxon>Bacillales</taxon>
        <taxon>Bacillaceae</taxon>
        <taxon>Bacillus</taxon>
    </lineage>
</organism>
<dbReference type="EMBL" id="JBJHQH010000013">
    <property type="protein sequence ID" value="MFK9093272.1"/>
    <property type="molecule type" value="Genomic_DNA"/>
</dbReference>
<dbReference type="Pfam" id="PF14173">
    <property type="entry name" value="ComGG"/>
    <property type="match status" value="1"/>
</dbReference>
<sequence length="124" mass="14177">MKNNQQGFTYPLVLCLLIIFLLFFSMHIEQLLTERKMAHETAAILQQEYYFLSSVKKVEWLQQSGGIPAKGTIIYVNGTMDYQAETPSGSNQKVNFTLCLKSGEIITGRGFFDLKSKKMVKWVN</sequence>
<comment type="caution">
    <text evidence="2">The sequence shown here is derived from an EMBL/GenBank/DDBJ whole genome shotgun (WGS) entry which is preliminary data.</text>
</comment>
<keyword evidence="1" id="KW-0472">Membrane</keyword>
<keyword evidence="1" id="KW-0812">Transmembrane</keyword>
<dbReference type="RefSeq" id="WP_406581803.1">
    <property type="nucleotide sequence ID" value="NZ_JBJHQH010000013.1"/>
</dbReference>
<name>A0ABW8RIC1_9BACI</name>
<evidence type="ECO:0000313" key="2">
    <source>
        <dbReference type="EMBL" id="MFK9093272.1"/>
    </source>
</evidence>
<protein>
    <submittedName>
        <fullName evidence="2">Competence type IV pilus minor pilin ComGG</fullName>
    </submittedName>
</protein>
<dbReference type="Proteomes" id="UP001623041">
    <property type="component" value="Unassembled WGS sequence"/>
</dbReference>
<dbReference type="InterPro" id="IPR020372">
    <property type="entry name" value="Competence_ComGG"/>
</dbReference>
<gene>
    <name evidence="2" type="primary">comGG</name>
    <name evidence="2" type="ORF">ACJEBI_17545</name>
</gene>